<dbReference type="Proteomes" id="UP000199300">
    <property type="component" value="Unassembled WGS sequence"/>
</dbReference>
<protein>
    <submittedName>
        <fullName evidence="1">Uncharacterized protein</fullName>
    </submittedName>
</protein>
<organism evidence="1 2">
    <name type="scientific">Amphibacillus marinus</name>
    <dbReference type="NCBI Taxonomy" id="872970"/>
    <lineage>
        <taxon>Bacteria</taxon>
        <taxon>Bacillati</taxon>
        <taxon>Bacillota</taxon>
        <taxon>Bacilli</taxon>
        <taxon>Bacillales</taxon>
        <taxon>Bacillaceae</taxon>
        <taxon>Amphibacillus</taxon>
    </lineage>
</organism>
<accession>A0A1H8SR45</accession>
<sequence>MKKIEKQKALAQVMRSLRARGFQIDYASSFYANAGQAKRIKKQQVRQHLLHK</sequence>
<name>A0A1H8SR45_9BACI</name>
<reference evidence="1 2" key="1">
    <citation type="submission" date="2016-10" db="EMBL/GenBank/DDBJ databases">
        <authorList>
            <person name="de Groot N.N."/>
        </authorList>
    </citation>
    <scope>NUCLEOTIDE SEQUENCE [LARGE SCALE GENOMIC DNA]</scope>
    <source>
        <strain evidence="1 2">CGMCC 1.10434</strain>
    </source>
</reference>
<dbReference type="AlphaFoldDB" id="A0A1H8SR45"/>
<gene>
    <name evidence="1" type="ORF">SAMN04488134_11368</name>
</gene>
<evidence type="ECO:0000313" key="1">
    <source>
        <dbReference type="EMBL" id="SEO80784.1"/>
    </source>
</evidence>
<proteinExistence type="predicted"/>
<dbReference type="RefSeq" id="WP_177178320.1">
    <property type="nucleotide sequence ID" value="NZ_FODJ01000013.1"/>
</dbReference>
<evidence type="ECO:0000313" key="2">
    <source>
        <dbReference type="Proteomes" id="UP000199300"/>
    </source>
</evidence>
<keyword evidence="2" id="KW-1185">Reference proteome</keyword>
<dbReference type="STRING" id="872970.SAMN04488134_11368"/>
<dbReference type="EMBL" id="FODJ01000013">
    <property type="protein sequence ID" value="SEO80784.1"/>
    <property type="molecule type" value="Genomic_DNA"/>
</dbReference>